<feature type="region of interest" description="Disordered" evidence="7">
    <location>
        <begin position="1"/>
        <end position="64"/>
    </location>
</feature>
<evidence type="ECO:0000256" key="4">
    <source>
        <dbReference type="ARBA" id="ARBA00023242"/>
    </source>
</evidence>
<dbReference type="Pfam" id="PF00400">
    <property type="entry name" value="WD40"/>
    <property type="match status" value="3"/>
</dbReference>
<dbReference type="EMBL" id="SRMA01027119">
    <property type="protein sequence ID" value="TRY59494.1"/>
    <property type="molecule type" value="Genomic_DNA"/>
</dbReference>
<evidence type="ECO:0000256" key="1">
    <source>
        <dbReference type="ARBA" id="ARBA00004123"/>
    </source>
</evidence>
<dbReference type="InterPro" id="IPR015943">
    <property type="entry name" value="WD40/YVTN_repeat-like_dom_sf"/>
</dbReference>
<dbReference type="GO" id="GO:0042254">
    <property type="term" value="P:ribosome biogenesis"/>
    <property type="evidence" value="ECO:0007669"/>
    <property type="project" value="TreeGrafter"/>
</dbReference>
<evidence type="ECO:0000256" key="2">
    <source>
        <dbReference type="ARBA" id="ARBA00022574"/>
    </source>
</evidence>
<dbReference type="InterPro" id="IPR036322">
    <property type="entry name" value="WD40_repeat_dom_sf"/>
</dbReference>
<protein>
    <recommendedName>
        <fullName evidence="5">Glutamate-rich WD repeat-containing protein 1</fullName>
    </recommendedName>
</protein>
<evidence type="ECO:0000256" key="3">
    <source>
        <dbReference type="ARBA" id="ARBA00022737"/>
    </source>
</evidence>
<evidence type="ECO:0000313" key="10">
    <source>
        <dbReference type="Proteomes" id="UP000316079"/>
    </source>
</evidence>
<dbReference type="PROSITE" id="PS50294">
    <property type="entry name" value="WD_REPEATS_REGION"/>
    <property type="match status" value="3"/>
</dbReference>
<dbReference type="InterPro" id="IPR001680">
    <property type="entry name" value="WD40_rpt"/>
</dbReference>
<feature type="repeat" description="WD" evidence="6">
    <location>
        <begin position="367"/>
        <end position="402"/>
    </location>
</feature>
<feature type="repeat" description="WD" evidence="6">
    <location>
        <begin position="277"/>
        <end position="312"/>
    </location>
</feature>
<comment type="subcellular location">
    <subcellularLocation>
        <location evidence="1">Nucleus</location>
    </subcellularLocation>
</comment>
<evidence type="ECO:0000259" key="8">
    <source>
        <dbReference type="Pfam" id="PF12265"/>
    </source>
</evidence>
<dbReference type="OrthoDB" id="2161379at2759"/>
<dbReference type="SUPFAM" id="SSF50978">
    <property type="entry name" value="WD40 repeat-like"/>
    <property type="match status" value="1"/>
</dbReference>
<gene>
    <name evidence="9" type="ORF">DNTS_017884</name>
</gene>
<keyword evidence="3" id="KW-0677">Repeat</keyword>
<dbReference type="SMART" id="SM00320">
    <property type="entry name" value="WD40"/>
    <property type="match status" value="5"/>
</dbReference>
<keyword evidence="4" id="KW-0539">Nucleus</keyword>
<feature type="domain" description="Histone-binding protein RBBP4-like N-terminal" evidence="8">
    <location>
        <begin position="65"/>
        <end position="132"/>
    </location>
</feature>
<dbReference type="InterPro" id="IPR020472">
    <property type="entry name" value="WD40_PAC1"/>
</dbReference>
<dbReference type="Proteomes" id="UP000316079">
    <property type="component" value="Unassembled WGS sequence"/>
</dbReference>
<dbReference type="STRING" id="623744.A0A553N236"/>
<feature type="compositionally biased region" description="Acidic residues" evidence="7">
    <location>
        <begin position="144"/>
        <end position="156"/>
    </location>
</feature>
<dbReference type="PROSITE" id="PS50082">
    <property type="entry name" value="WD_REPEATS_2"/>
    <property type="match status" value="3"/>
</dbReference>
<dbReference type="PROSITE" id="PS00678">
    <property type="entry name" value="WD_REPEATS_1"/>
    <property type="match status" value="1"/>
</dbReference>
<feature type="compositionally biased region" description="Acidic residues" evidence="7">
    <location>
        <begin position="22"/>
        <end position="52"/>
    </location>
</feature>
<evidence type="ECO:0000256" key="6">
    <source>
        <dbReference type="PROSITE-ProRule" id="PRU00221"/>
    </source>
</evidence>
<keyword evidence="10" id="KW-1185">Reference proteome</keyword>
<dbReference type="Pfam" id="PF12265">
    <property type="entry name" value="CAF1C_H4-bd"/>
    <property type="match status" value="1"/>
</dbReference>
<name>A0A553N236_9TELE</name>
<dbReference type="EMBL" id="SRMA01027119">
    <property type="protein sequence ID" value="TRY59493.1"/>
    <property type="molecule type" value="Genomic_DNA"/>
</dbReference>
<dbReference type="GO" id="GO:0005730">
    <property type="term" value="C:nucleolus"/>
    <property type="evidence" value="ECO:0007669"/>
    <property type="project" value="TreeGrafter"/>
</dbReference>
<proteinExistence type="predicted"/>
<dbReference type="InterPro" id="IPR022052">
    <property type="entry name" value="Histone-bd_RBBP4-like_N"/>
</dbReference>
<dbReference type="InterPro" id="IPR019775">
    <property type="entry name" value="WD40_repeat_CS"/>
</dbReference>
<accession>A0A553N236</accession>
<keyword evidence="2 6" id="KW-0853">WD repeat</keyword>
<feature type="region of interest" description="Disordered" evidence="7">
    <location>
        <begin position="134"/>
        <end position="161"/>
    </location>
</feature>
<evidence type="ECO:0000256" key="5">
    <source>
        <dbReference type="ARBA" id="ARBA00040876"/>
    </source>
</evidence>
<dbReference type="PANTHER" id="PTHR45903">
    <property type="entry name" value="GLUTAMATE-RICH WD REPEAT-CONTAINING PROTEIN 1"/>
    <property type="match status" value="1"/>
</dbReference>
<dbReference type="PRINTS" id="PR00320">
    <property type="entry name" value="GPROTEINBRPT"/>
</dbReference>
<feature type="repeat" description="WD" evidence="6">
    <location>
        <begin position="322"/>
        <end position="356"/>
    </location>
</feature>
<reference evidence="9" key="2">
    <citation type="submission" date="2019-04" db="EMBL/GenBank/DDBJ databases">
        <authorList>
            <person name="Kadobianskyi M."/>
            <person name="Schulze L."/>
            <person name="Schuelke M."/>
            <person name="Judkewitz B."/>
        </authorList>
    </citation>
    <scope>NUCLEOTIDE SEQUENCE</scope>
    <source>
        <strain evidence="9">Bolton</strain>
        <tissue evidence="9">Whole-body</tissue>
    </source>
</reference>
<evidence type="ECO:0000313" key="9">
    <source>
        <dbReference type="EMBL" id="TRY59494.1"/>
    </source>
</evidence>
<dbReference type="PANTHER" id="PTHR45903:SF1">
    <property type="entry name" value="GLUTAMATE-RICH WD REPEAT-CONTAINING PROTEIN 1"/>
    <property type="match status" value="1"/>
</dbReference>
<reference evidence="9 10" key="1">
    <citation type="journal article" date="2019" name="Sci. Data">
        <title>Hybrid genome assembly and annotation of Danionella translucida.</title>
        <authorList>
            <person name="Kadobianskyi M."/>
            <person name="Schulze L."/>
            <person name="Schuelke M."/>
            <person name="Judkewitz B."/>
        </authorList>
    </citation>
    <scope>NUCLEOTIDE SEQUENCE [LARGE SCALE GENOMIC DNA]</scope>
    <source>
        <strain evidence="9 10">Bolton</strain>
    </source>
</reference>
<dbReference type="InterPro" id="IPR051972">
    <property type="entry name" value="Glutamate-rich_WD_repeat"/>
</dbReference>
<dbReference type="AlphaFoldDB" id="A0A553N236"/>
<sequence length="461" mass="51235">MKQAEVDPSLKMSASDEHALAQEDDEFEDMEDSGNDEDDMEGGEQGGEEEGEVFVPGLQPLKPGEELEMDTSAYRMYHECQTGSPCLSFDVVHDGEGEGRKQFPLSMLLCAGTQASTALGNRLIVMRMYNLHETQGEKDKDESSDVESDDDDEEEEEKKPKLEIAMMPHYGGINRVRVMQRQKKTLAAVWSEKGQVGIFDLQPQLKAVHSSEAMSAFIKTQKEATPIFSFSGHMTEGFAIDWSPMVPGRLVSGDNKKNIHFWEPQEGGTWKIDQRPFSSHSKSVEDLQWSPTEATVFASCSVDQSIRIWDIRAPPNSMLSANEAHTSDVNVISWNRSEPFILSGGDDGLLKVWDLRQFQSGRPVASFKQHSGPITSVQWNPADSSVFAASAADDVISQWDLSVESCDMGGQVEGLRQLPPQLLFLHQGQKEVKELHWHPQIPGVIISTALSGFNIFRTISV</sequence>
<feature type="compositionally biased region" description="Basic and acidic residues" evidence="7">
    <location>
        <begin position="134"/>
        <end position="143"/>
    </location>
</feature>
<dbReference type="Gene3D" id="2.130.10.10">
    <property type="entry name" value="YVTN repeat-like/Quinoprotein amine dehydrogenase"/>
    <property type="match status" value="1"/>
</dbReference>
<evidence type="ECO:0000256" key="7">
    <source>
        <dbReference type="SAM" id="MobiDB-lite"/>
    </source>
</evidence>
<comment type="caution">
    <text evidence="9">The sequence shown here is derived from an EMBL/GenBank/DDBJ whole genome shotgun (WGS) entry which is preliminary data.</text>
</comment>
<organism evidence="9 10">
    <name type="scientific">Danionella cerebrum</name>
    <dbReference type="NCBI Taxonomy" id="2873325"/>
    <lineage>
        <taxon>Eukaryota</taxon>
        <taxon>Metazoa</taxon>
        <taxon>Chordata</taxon>
        <taxon>Craniata</taxon>
        <taxon>Vertebrata</taxon>
        <taxon>Euteleostomi</taxon>
        <taxon>Actinopterygii</taxon>
        <taxon>Neopterygii</taxon>
        <taxon>Teleostei</taxon>
        <taxon>Ostariophysi</taxon>
        <taxon>Cypriniformes</taxon>
        <taxon>Danionidae</taxon>
        <taxon>Danioninae</taxon>
        <taxon>Danionella</taxon>
    </lineage>
</organism>